<feature type="domain" description="CGGC" evidence="1">
    <location>
        <begin position="3"/>
        <end position="114"/>
    </location>
</feature>
<keyword evidence="3" id="KW-1185">Reference proteome</keyword>
<dbReference type="RefSeq" id="WP_264982421.1">
    <property type="nucleotide sequence ID" value="NZ_AP026708.1"/>
</dbReference>
<gene>
    <name evidence="2" type="ORF">JCM14722_30660</name>
</gene>
<accession>A0ABM8AVU8</accession>
<dbReference type="InterPro" id="IPR014925">
    <property type="entry name" value="CGGC_dom"/>
</dbReference>
<name>A0ABM8AVU8_9BACT</name>
<protein>
    <recommendedName>
        <fullName evidence="1">CGGC domain-containing protein</fullName>
    </recommendedName>
</protein>
<dbReference type="EMBL" id="AP026708">
    <property type="protein sequence ID" value="BDQ35524.1"/>
    <property type="molecule type" value="Genomic_DNA"/>
</dbReference>
<dbReference type="Proteomes" id="UP001061361">
    <property type="component" value="Chromosome"/>
</dbReference>
<reference evidence="2" key="1">
    <citation type="submission" date="2022-08" db="EMBL/GenBank/DDBJ databases">
        <title>Genome Sequence of the sulphate-reducing bacterium, Pseudodesulfovibrio portus JCM14722.</title>
        <authorList>
            <person name="Kondo R."/>
            <person name="Kataoka T."/>
        </authorList>
    </citation>
    <scope>NUCLEOTIDE SEQUENCE</scope>
    <source>
        <strain evidence="2">JCM 14722</strain>
    </source>
</reference>
<sequence>MTKIGVIRCEKNERKCPLTGCITSLTQQAQGFASYDQTQLTGVFTCRGDMDDVANMAKILKAKGAEAIHLPTCLFANKSDGVWIMEGGGFCDRMETLTDRINEAGLPCVKGTAHLPEGYVPEV</sequence>
<dbReference type="Pfam" id="PF08821">
    <property type="entry name" value="CGGC"/>
    <property type="match status" value="1"/>
</dbReference>
<evidence type="ECO:0000313" key="3">
    <source>
        <dbReference type="Proteomes" id="UP001061361"/>
    </source>
</evidence>
<evidence type="ECO:0000313" key="2">
    <source>
        <dbReference type="EMBL" id="BDQ35524.1"/>
    </source>
</evidence>
<evidence type="ECO:0000259" key="1">
    <source>
        <dbReference type="SMART" id="SM01078"/>
    </source>
</evidence>
<proteinExistence type="predicted"/>
<dbReference type="SMART" id="SM01078">
    <property type="entry name" value="CGGC"/>
    <property type="match status" value="1"/>
</dbReference>
<organism evidence="2 3">
    <name type="scientific">Pseudodesulfovibrio portus</name>
    <dbReference type="NCBI Taxonomy" id="231439"/>
    <lineage>
        <taxon>Bacteria</taxon>
        <taxon>Pseudomonadati</taxon>
        <taxon>Thermodesulfobacteriota</taxon>
        <taxon>Desulfovibrionia</taxon>
        <taxon>Desulfovibrionales</taxon>
        <taxon>Desulfovibrionaceae</taxon>
    </lineage>
</organism>